<evidence type="ECO:0000313" key="1">
    <source>
        <dbReference type="EMBL" id="ANH75631.1"/>
    </source>
</evidence>
<accession>A0AAC9BJY7</accession>
<dbReference type="AlphaFoldDB" id="A0AAC9BJY7"/>
<protein>
    <submittedName>
        <fullName evidence="1">Uncharacterized protein</fullName>
    </submittedName>
</protein>
<dbReference type="Proteomes" id="UP000077927">
    <property type="component" value="Chromosome 2"/>
</dbReference>
<organism evidence="1 2">
    <name type="scientific">Ralstonia insidiosa</name>
    <dbReference type="NCBI Taxonomy" id="190721"/>
    <lineage>
        <taxon>Bacteria</taxon>
        <taxon>Pseudomonadati</taxon>
        <taxon>Pseudomonadota</taxon>
        <taxon>Betaproteobacteria</taxon>
        <taxon>Burkholderiales</taxon>
        <taxon>Burkholderiaceae</taxon>
        <taxon>Ralstonia</taxon>
    </lineage>
</organism>
<proteinExistence type="predicted"/>
<name>A0AAC9BJY7_9RALS</name>
<dbReference type="EMBL" id="CP012606">
    <property type="protein sequence ID" value="ANH75631.1"/>
    <property type="molecule type" value="Genomic_DNA"/>
</dbReference>
<sequence>MRWLPPTPHGGMSRYSASIKAGLPDGRQNQVKVRMTQTLTIQTLLMC</sequence>
<reference evidence="1 2" key="1">
    <citation type="submission" date="2015-09" db="EMBL/GenBank/DDBJ databases">
        <authorList>
            <person name="Xu Y."/>
            <person name="Nagy A."/>
            <person name="Liu N.T."/>
            <person name="Nou X."/>
        </authorList>
    </citation>
    <scope>NUCLEOTIDE SEQUENCE [LARGE SCALE GENOMIC DNA]</scope>
    <source>
        <strain evidence="1 2">FC1138</strain>
    </source>
</reference>
<evidence type="ECO:0000313" key="2">
    <source>
        <dbReference type="Proteomes" id="UP000077927"/>
    </source>
</evidence>
<gene>
    <name evidence="1" type="ORF">ACS15_4766</name>
</gene>
<dbReference type="KEGG" id="rin:ACS15_4766"/>